<evidence type="ECO:0000256" key="1">
    <source>
        <dbReference type="ARBA" id="ARBA00004191"/>
    </source>
</evidence>
<dbReference type="Pfam" id="PF00295">
    <property type="entry name" value="Glyco_hydro_28"/>
    <property type="match status" value="1"/>
</dbReference>
<dbReference type="Proteomes" id="UP001279734">
    <property type="component" value="Unassembled WGS sequence"/>
</dbReference>
<dbReference type="GO" id="GO:0004650">
    <property type="term" value="F:polygalacturonase activity"/>
    <property type="evidence" value="ECO:0007669"/>
    <property type="project" value="InterPro"/>
</dbReference>
<comment type="subcellular location">
    <subcellularLocation>
        <location evidence="1">Secreted</location>
        <location evidence="1">Cell wall</location>
    </subcellularLocation>
</comment>
<dbReference type="InterPro" id="IPR012334">
    <property type="entry name" value="Pectin_lyas_fold"/>
</dbReference>
<comment type="similarity">
    <text evidence="2 8">Belongs to the glycosyl hydrolase 28 family.</text>
</comment>
<dbReference type="InterPro" id="IPR011050">
    <property type="entry name" value="Pectin_lyase_fold/virulence"/>
</dbReference>
<reference evidence="9" key="1">
    <citation type="submission" date="2023-05" db="EMBL/GenBank/DDBJ databases">
        <title>Nepenthes gracilis genome sequencing.</title>
        <authorList>
            <person name="Fukushima K."/>
        </authorList>
    </citation>
    <scope>NUCLEOTIDE SEQUENCE</scope>
    <source>
        <strain evidence="9">SING2019-196</strain>
    </source>
</reference>
<keyword evidence="6 8" id="KW-0326">Glycosidase</keyword>
<evidence type="ECO:0000256" key="7">
    <source>
        <dbReference type="ARBA" id="ARBA00023316"/>
    </source>
</evidence>
<evidence type="ECO:0000256" key="8">
    <source>
        <dbReference type="RuleBase" id="RU361169"/>
    </source>
</evidence>
<keyword evidence="3" id="KW-0134">Cell wall</keyword>
<dbReference type="AlphaFoldDB" id="A0AAD3T2B2"/>
<dbReference type="GO" id="GO:0005975">
    <property type="term" value="P:carbohydrate metabolic process"/>
    <property type="evidence" value="ECO:0007669"/>
    <property type="project" value="InterPro"/>
</dbReference>
<evidence type="ECO:0000256" key="5">
    <source>
        <dbReference type="ARBA" id="ARBA00022801"/>
    </source>
</evidence>
<proteinExistence type="inferred from homology"/>
<dbReference type="PANTHER" id="PTHR31375">
    <property type="match status" value="1"/>
</dbReference>
<evidence type="ECO:0000313" key="9">
    <source>
        <dbReference type="EMBL" id="GMH20732.1"/>
    </source>
</evidence>
<comment type="caution">
    <text evidence="9">The sequence shown here is derived from an EMBL/GenBank/DDBJ whole genome shotgun (WGS) entry which is preliminary data.</text>
</comment>
<dbReference type="InterPro" id="IPR000743">
    <property type="entry name" value="Glyco_hydro_28"/>
</dbReference>
<dbReference type="GO" id="GO:0071555">
    <property type="term" value="P:cell wall organization"/>
    <property type="evidence" value="ECO:0007669"/>
    <property type="project" value="UniProtKB-KW"/>
</dbReference>
<accession>A0AAD3T2B2</accession>
<keyword evidence="10" id="KW-1185">Reference proteome</keyword>
<evidence type="ECO:0000256" key="2">
    <source>
        <dbReference type="ARBA" id="ARBA00008834"/>
    </source>
</evidence>
<evidence type="ECO:0000256" key="6">
    <source>
        <dbReference type="ARBA" id="ARBA00023295"/>
    </source>
</evidence>
<evidence type="ECO:0000313" key="10">
    <source>
        <dbReference type="Proteomes" id="UP001279734"/>
    </source>
</evidence>
<keyword evidence="5 8" id="KW-0378">Hydrolase</keyword>
<gene>
    <name evidence="9" type="ORF">Nepgr_022574</name>
</gene>
<sequence length="150" mass="16686">MLCCNKFEGSIPRELEDFSSPSELQFNQKLALVTSTGIDDNCLRTLTNSGIHSFSHCSVNSFTMENAIFGLWVPSRSICWGGAGSVKDVSFYNFWVSNVAIPVVIDQFYCDKNRCRNQTRAVGISDVAYNQIIGTYSLNDGAKRRPPKKA</sequence>
<dbReference type="EMBL" id="BSYO01000022">
    <property type="protein sequence ID" value="GMH20732.1"/>
    <property type="molecule type" value="Genomic_DNA"/>
</dbReference>
<dbReference type="Gene3D" id="2.160.20.10">
    <property type="entry name" value="Single-stranded right-handed beta-helix, Pectin lyase-like"/>
    <property type="match status" value="1"/>
</dbReference>
<evidence type="ECO:0000256" key="4">
    <source>
        <dbReference type="ARBA" id="ARBA00022525"/>
    </source>
</evidence>
<keyword evidence="7" id="KW-0961">Cell wall biogenesis/degradation</keyword>
<protein>
    <submittedName>
        <fullName evidence="9">Uncharacterized protein</fullName>
    </submittedName>
</protein>
<name>A0AAD3T2B2_NEPGR</name>
<organism evidence="9 10">
    <name type="scientific">Nepenthes gracilis</name>
    <name type="common">Slender pitcher plant</name>
    <dbReference type="NCBI Taxonomy" id="150966"/>
    <lineage>
        <taxon>Eukaryota</taxon>
        <taxon>Viridiplantae</taxon>
        <taxon>Streptophyta</taxon>
        <taxon>Embryophyta</taxon>
        <taxon>Tracheophyta</taxon>
        <taxon>Spermatophyta</taxon>
        <taxon>Magnoliopsida</taxon>
        <taxon>eudicotyledons</taxon>
        <taxon>Gunneridae</taxon>
        <taxon>Pentapetalae</taxon>
        <taxon>Caryophyllales</taxon>
        <taxon>Nepenthaceae</taxon>
        <taxon>Nepenthes</taxon>
    </lineage>
</organism>
<keyword evidence="4" id="KW-0964">Secreted</keyword>
<evidence type="ECO:0000256" key="3">
    <source>
        <dbReference type="ARBA" id="ARBA00022512"/>
    </source>
</evidence>
<dbReference type="SUPFAM" id="SSF51126">
    <property type="entry name" value="Pectin lyase-like"/>
    <property type="match status" value="1"/>
</dbReference>